<name>S3NKX3_9GAMM</name>
<dbReference type="RefSeq" id="WP_016654930.1">
    <property type="nucleotide sequence ID" value="NZ_KE340348.1"/>
</dbReference>
<dbReference type="eggNOG" id="COG3209">
    <property type="taxonomic scope" value="Bacteria"/>
</dbReference>
<reference evidence="1 2" key="1">
    <citation type="submission" date="2013-06" db="EMBL/GenBank/DDBJ databases">
        <title>The Genome Sequence of Acinetobacter rudis CIP 110305.</title>
        <authorList>
            <consortium name="The Broad Institute Genome Sequencing Platform"/>
            <consortium name="The Broad Institute Genome Sequencing Center for Infectious Disease"/>
            <person name="Cerqueira G."/>
            <person name="Feldgarden M."/>
            <person name="Courvalin P."/>
            <person name="Perichon B."/>
            <person name="Grillot-Courvalin C."/>
            <person name="Clermont D."/>
            <person name="Rocha E."/>
            <person name="Yoon E.-J."/>
            <person name="Nemec A."/>
            <person name="Young S.K."/>
            <person name="Zeng Q."/>
            <person name="Gargeya S."/>
            <person name="Fitzgerald M."/>
            <person name="Abouelleil A."/>
            <person name="Alvarado L."/>
            <person name="Berlin A.M."/>
            <person name="Chapman S.B."/>
            <person name="Dewar J."/>
            <person name="Goldberg J."/>
            <person name="Griggs A."/>
            <person name="Gujja S."/>
            <person name="Hansen M."/>
            <person name="Howarth C."/>
            <person name="Imamovic A."/>
            <person name="Larimer J."/>
            <person name="McCowan C."/>
            <person name="Murphy C."/>
            <person name="Pearson M."/>
            <person name="Priest M."/>
            <person name="Roberts A."/>
            <person name="Saif S."/>
            <person name="Shea T."/>
            <person name="Sykes S."/>
            <person name="Wortman J."/>
            <person name="Nusbaum C."/>
            <person name="Birren B."/>
        </authorList>
    </citation>
    <scope>NUCLEOTIDE SEQUENCE [LARGE SCALE GENOMIC DNA]</scope>
    <source>
        <strain evidence="1 2">CIP 110305</strain>
    </source>
</reference>
<dbReference type="AlphaFoldDB" id="S3NKX3"/>
<protein>
    <recommendedName>
        <fullName evidence="3">Peptidase C51 domain-containing protein</fullName>
    </recommendedName>
</protein>
<evidence type="ECO:0008006" key="3">
    <source>
        <dbReference type="Google" id="ProtNLM"/>
    </source>
</evidence>
<accession>S3NKX3</accession>
<comment type="caution">
    <text evidence="1">The sequence shown here is derived from an EMBL/GenBank/DDBJ whole genome shotgun (WGS) entry which is preliminary data.</text>
</comment>
<dbReference type="PATRIC" id="fig|421052.3.peg.490"/>
<sequence>MLIDYNPYVSDLHSIVEPAAEHLVVNHYTPEAKAYLEFTNSTKTTTPATNDNNHQNPSYFSTKYSFESIQNGISVNIDKFTQRLKNISATSSSRRCARSIRLALESAGAKFSDHPIAAADWGNTLLKIGYKQISPAFDQPHEGDIYIINRTAKHRYGHIAGFSGSAWVSDFQQRSHDVYKEENVTYTYYRLTS</sequence>
<dbReference type="Gene3D" id="3.90.1720.10">
    <property type="entry name" value="endopeptidase domain like (from Nostoc punctiforme)"/>
    <property type="match status" value="1"/>
</dbReference>
<evidence type="ECO:0000313" key="1">
    <source>
        <dbReference type="EMBL" id="EPF80357.1"/>
    </source>
</evidence>
<dbReference type="Proteomes" id="UP000014568">
    <property type="component" value="Unassembled WGS sequence"/>
</dbReference>
<dbReference type="EMBL" id="ATGI01000004">
    <property type="protein sequence ID" value="EPF80357.1"/>
    <property type="molecule type" value="Genomic_DNA"/>
</dbReference>
<evidence type="ECO:0000313" key="2">
    <source>
        <dbReference type="Proteomes" id="UP000014568"/>
    </source>
</evidence>
<gene>
    <name evidence="1" type="ORF">F945_00495</name>
</gene>
<organism evidence="1 2">
    <name type="scientific">Acinetobacter rudis CIP 110305</name>
    <dbReference type="NCBI Taxonomy" id="421052"/>
    <lineage>
        <taxon>Bacteria</taxon>
        <taxon>Pseudomonadati</taxon>
        <taxon>Pseudomonadota</taxon>
        <taxon>Gammaproteobacteria</taxon>
        <taxon>Moraxellales</taxon>
        <taxon>Moraxellaceae</taxon>
        <taxon>Acinetobacter</taxon>
    </lineage>
</organism>
<keyword evidence="2" id="KW-1185">Reference proteome</keyword>
<proteinExistence type="predicted"/>
<dbReference type="HOGENOM" id="CLU_123178_0_0_6"/>